<name>A0A934WJW6_9RHOB</name>
<reference evidence="8" key="1">
    <citation type="submission" date="2017-05" db="EMBL/GenBank/DDBJ databases">
        <authorList>
            <person name="Imhoff J.F."/>
            <person name="Rahn T."/>
            <person name="Kuenzel S."/>
            <person name="Neulinger S.C."/>
        </authorList>
    </citation>
    <scope>NUCLEOTIDE SEQUENCE</scope>
    <source>
        <strain evidence="8">LMG 28126</strain>
    </source>
</reference>
<feature type="compositionally biased region" description="Polar residues" evidence="7">
    <location>
        <begin position="46"/>
        <end position="57"/>
    </location>
</feature>
<gene>
    <name evidence="8" type="ORF">CCR87_13260</name>
</gene>
<dbReference type="SUPFAM" id="SSF53850">
    <property type="entry name" value="Periplasmic binding protein-like II"/>
    <property type="match status" value="1"/>
</dbReference>
<evidence type="ECO:0000256" key="4">
    <source>
        <dbReference type="ARBA" id="ARBA00023136"/>
    </source>
</evidence>
<keyword evidence="5" id="KW-0564">Palmitate</keyword>
<keyword evidence="3" id="KW-0732">Signal</keyword>
<dbReference type="AlphaFoldDB" id="A0A934WJW6"/>
<evidence type="ECO:0000313" key="9">
    <source>
        <dbReference type="Proteomes" id="UP000706333"/>
    </source>
</evidence>
<dbReference type="PANTHER" id="PTHR30429:SF1">
    <property type="entry name" value="D-METHIONINE-BINDING LIPOPROTEIN METQ-RELATED"/>
    <property type="match status" value="1"/>
</dbReference>
<reference evidence="8" key="2">
    <citation type="journal article" date="2020" name="Microorganisms">
        <title>Osmotic Adaptation and Compatible Solute Biosynthesis of Phototrophic Bacteria as Revealed from Genome Analyses.</title>
        <authorList>
            <person name="Imhoff J.F."/>
            <person name="Rahn T."/>
            <person name="Kunzel S."/>
            <person name="Keller A."/>
            <person name="Neulinger S.C."/>
        </authorList>
    </citation>
    <scope>NUCLEOTIDE SEQUENCE</scope>
    <source>
        <strain evidence="8">LMG 28126</strain>
    </source>
</reference>
<keyword evidence="6" id="KW-0449">Lipoprotein</keyword>
<evidence type="ECO:0000256" key="5">
    <source>
        <dbReference type="ARBA" id="ARBA00023139"/>
    </source>
</evidence>
<dbReference type="Pfam" id="PF03180">
    <property type="entry name" value="Lipoprotein_9"/>
    <property type="match status" value="1"/>
</dbReference>
<comment type="subcellular location">
    <subcellularLocation>
        <location evidence="1">Membrane</location>
        <topology evidence="1">Lipid-anchor</topology>
    </subcellularLocation>
</comment>
<proteinExistence type="inferred from homology"/>
<sequence length="289" mass="30357">MGIAFCPLATTGKPPRSRRPCPNRIPGRHARAPRRQPLSIGGRSPGSANAATANPTSRAHPGPSASKLIPLGDRSDARTLLSAPEEREFTRSSLRHGLQVCRSHPGSAHGAATPPRIAADLGLEIAIVECTDHVVPNRALLQGALDAISFQHQPCLDNQNANAGFDPVSVGLTETFPPGIPCSRHAAWEDLPEGATIATRNEPTKGGRSLVLLRDAGAIALAEDVGAQPTLLDIMATPSNLRFIEIDAAQTPRSRQDVDAAAINASYAGRTSIPPPRSCARTRAVPVPT</sequence>
<feature type="region of interest" description="Disordered" evidence="7">
    <location>
        <begin position="1"/>
        <end position="74"/>
    </location>
</feature>
<dbReference type="EMBL" id="NHSD01000298">
    <property type="protein sequence ID" value="MBK5928289.1"/>
    <property type="molecule type" value="Genomic_DNA"/>
</dbReference>
<evidence type="ECO:0000256" key="6">
    <source>
        <dbReference type="ARBA" id="ARBA00023288"/>
    </source>
</evidence>
<comment type="caution">
    <text evidence="8">The sequence shown here is derived from an EMBL/GenBank/DDBJ whole genome shotgun (WGS) entry which is preliminary data.</text>
</comment>
<evidence type="ECO:0000256" key="2">
    <source>
        <dbReference type="ARBA" id="ARBA00008973"/>
    </source>
</evidence>
<evidence type="ECO:0000256" key="1">
    <source>
        <dbReference type="ARBA" id="ARBA00004635"/>
    </source>
</evidence>
<keyword evidence="9" id="KW-1185">Reference proteome</keyword>
<dbReference type="Gene3D" id="3.40.190.10">
    <property type="entry name" value="Periplasmic binding protein-like II"/>
    <property type="match status" value="2"/>
</dbReference>
<evidence type="ECO:0000256" key="3">
    <source>
        <dbReference type="ARBA" id="ARBA00022729"/>
    </source>
</evidence>
<evidence type="ECO:0000256" key="7">
    <source>
        <dbReference type="SAM" id="MobiDB-lite"/>
    </source>
</evidence>
<feature type="compositionally biased region" description="Basic residues" evidence="7">
    <location>
        <begin position="15"/>
        <end position="34"/>
    </location>
</feature>
<dbReference type="GO" id="GO:0016020">
    <property type="term" value="C:membrane"/>
    <property type="evidence" value="ECO:0007669"/>
    <property type="project" value="UniProtKB-SubCell"/>
</dbReference>
<dbReference type="PANTHER" id="PTHR30429">
    <property type="entry name" value="D-METHIONINE-BINDING LIPOPROTEIN METQ"/>
    <property type="match status" value="1"/>
</dbReference>
<organism evidence="8 9">
    <name type="scientific">Rhodobaculum claviforme</name>
    <dbReference type="NCBI Taxonomy" id="1549854"/>
    <lineage>
        <taxon>Bacteria</taxon>
        <taxon>Pseudomonadati</taxon>
        <taxon>Pseudomonadota</taxon>
        <taxon>Alphaproteobacteria</taxon>
        <taxon>Rhodobacterales</taxon>
        <taxon>Paracoccaceae</taxon>
        <taxon>Rhodobaculum</taxon>
    </lineage>
</organism>
<protein>
    <submittedName>
        <fullName evidence="8">Uncharacterized protein</fullName>
    </submittedName>
</protein>
<dbReference type="InterPro" id="IPR004872">
    <property type="entry name" value="Lipoprotein_NlpA"/>
</dbReference>
<evidence type="ECO:0000313" key="8">
    <source>
        <dbReference type="EMBL" id="MBK5928289.1"/>
    </source>
</evidence>
<keyword evidence="4" id="KW-0472">Membrane</keyword>
<dbReference type="Proteomes" id="UP000706333">
    <property type="component" value="Unassembled WGS sequence"/>
</dbReference>
<comment type="similarity">
    <text evidence="2">Belongs to the NlpA lipoprotein family.</text>
</comment>
<accession>A0A934WJW6</accession>